<name>A0A518IM57_9BACT</name>
<proteinExistence type="predicted"/>
<evidence type="ECO:0000313" key="1">
    <source>
        <dbReference type="EMBL" id="QDV54182.1"/>
    </source>
</evidence>
<dbReference type="EMBL" id="CP036318">
    <property type="protein sequence ID" value="QDV54182.1"/>
    <property type="molecule type" value="Genomic_DNA"/>
</dbReference>
<keyword evidence="2" id="KW-1185">Reference proteome</keyword>
<dbReference type="AlphaFoldDB" id="A0A518IM57"/>
<organism evidence="1 2">
    <name type="scientific">Rosistilla oblonga</name>
    <dbReference type="NCBI Taxonomy" id="2527990"/>
    <lineage>
        <taxon>Bacteria</taxon>
        <taxon>Pseudomonadati</taxon>
        <taxon>Planctomycetota</taxon>
        <taxon>Planctomycetia</taxon>
        <taxon>Pirellulales</taxon>
        <taxon>Pirellulaceae</taxon>
        <taxon>Rosistilla</taxon>
    </lineage>
</organism>
<gene>
    <name evidence="1" type="ORF">Mal33_01310</name>
</gene>
<accession>A0A518IM57</accession>
<reference evidence="1 2" key="1">
    <citation type="submission" date="2019-02" db="EMBL/GenBank/DDBJ databases">
        <title>Deep-cultivation of Planctomycetes and their phenomic and genomic characterization uncovers novel biology.</title>
        <authorList>
            <person name="Wiegand S."/>
            <person name="Jogler M."/>
            <person name="Boedeker C."/>
            <person name="Pinto D."/>
            <person name="Vollmers J."/>
            <person name="Rivas-Marin E."/>
            <person name="Kohn T."/>
            <person name="Peeters S.H."/>
            <person name="Heuer A."/>
            <person name="Rast P."/>
            <person name="Oberbeckmann S."/>
            <person name="Bunk B."/>
            <person name="Jeske O."/>
            <person name="Meyerdierks A."/>
            <person name="Storesund J.E."/>
            <person name="Kallscheuer N."/>
            <person name="Luecker S."/>
            <person name="Lage O.M."/>
            <person name="Pohl T."/>
            <person name="Merkel B.J."/>
            <person name="Hornburger P."/>
            <person name="Mueller R.-W."/>
            <person name="Bruemmer F."/>
            <person name="Labrenz M."/>
            <person name="Spormann A.M."/>
            <person name="Op den Camp H."/>
            <person name="Overmann J."/>
            <person name="Amann R."/>
            <person name="Jetten M.S.M."/>
            <person name="Mascher T."/>
            <person name="Medema M.H."/>
            <person name="Devos D.P."/>
            <person name="Kaster A.-K."/>
            <person name="Ovreas L."/>
            <person name="Rohde M."/>
            <person name="Galperin M.Y."/>
            <person name="Jogler C."/>
        </authorList>
    </citation>
    <scope>NUCLEOTIDE SEQUENCE [LARGE SCALE GENOMIC DNA]</scope>
    <source>
        <strain evidence="1 2">Mal33</strain>
    </source>
</reference>
<protein>
    <submittedName>
        <fullName evidence="1">Uncharacterized protein</fullName>
    </submittedName>
</protein>
<dbReference type="Proteomes" id="UP000316770">
    <property type="component" value="Chromosome"/>
</dbReference>
<sequence>MTFAFVIKDEAHSNILRNATTETAIVFRQNDQGRIVRT</sequence>
<evidence type="ECO:0000313" key="2">
    <source>
        <dbReference type="Proteomes" id="UP000316770"/>
    </source>
</evidence>